<sequence length="103" mass="11735">MDGRNGSEIINDEVEYTKVRCTSQSTEQVVSQRRRAKSKFPGLALGASLMKSPAEMKYQIIGNELHNIVIYMKRVRERKLPSKCCRWRCAVRAVQCALCSARV</sequence>
<evidence type="ECO:0000313" key="1">
    <source>
        <dbReference type="EMBL" id="OQV14970.1"/>
    </source>
</evidence>
<accession>A0A1W0WID0</accession>
<dbReference type="Proteomes" id="UP000192578">
    <property type="component" value="Unassembled WGS sequence"/>
</dbReference>
<proteinExistence type="predicted"/>
<gene>
    <name evidence="1" type="ORF">BV898_10872</name>
</gene>
<reference evidence="2" key="1">
    <citation type="submission" date="2017-01" db="EMBL/GenBank/DDBJ databases">
        <title>Comparative genomics of anhydrobiosis in the tardigrade Hypsibius dujardini.</title>
        <authorList>
            <person name="Yoshida Y."/>
            <person name="Koutsovoulos G."/>
            <person name="Laetsch D."/>
            <person name="Stevens L."/>
            <person name="Kumar S."/>
            <person name="Horikawa D."/>
            <person name="Ishino K."/>
            <person name="Komine S."/>
            <person name="Tomita M."/>
            <person name="Blaxter M."/>
            <person name="Arakawa K."/>
        </authorList>
    </citation>
    <scope>NUCLEOTIDE SEQUENCE [LARGE SCALE GENOMIC DNA]</scope>
    <source>
        <strain evidence="2">Z151</strain>
    </source>
</reference>
<dbReference type="EMBL" id="MTYJ01000096">
    <property type="protein sequence ID" value="OQV14970.1"/>
    <property type="molecule type" value="Genomic_DNA"/>
</dbReference>
<keyword evidence="2" id="KW-1185">Reference proteome</keyword>
<evidence type="ECO:0000313" key="2">
    <source>
        <dbReference type="Proteomes" id="UP000192578"/>
    </source>
</evidence>
<dbReference type="AlphaFoldDB" id="A0A1W0WID0"/>
<comment type="caution">
    <text evidence="1">The sequence shown here is derived from an EMBL/GenBank/DDBJ whole genome shotgun (WGS) entry which is preliminary data.</text>
</comment>
<protein>
    <submittedName>
        <fullName evidence="1">Uncharacterized protein</fullName>
    </submittedName>
</protein>
<organism evidence="1 2">
    <name type="scientific">Hypsibius exemplaris</name>
    <name type="common">Freshwater tardigrade</name>
    <dbReference type="NCBI Taxonomy" id="2072580"/>
    <lineage>
        <taxon>Eukaryota</taxon>
        <taxon>Metazoa</taxon>
        <taxon>Ecdysozoa</taxon>
        <taxon>Tardigrada</taxon>
        <taxon>Eutardigrada</taxon>
        <taxon>Parachela</taxon>
        <taxon>Hypsibioidea</taxon>
        <taxon>Hypsibiidae</taxon>
        <taxon>Hypsibius</taxon>
    </lineage>
</organism>
<dbReference type="OrthoDB" id="128924at2759"/>
<name>A0A1W0WID0_HYPEX</name>